<proteinExistence type="predicted"/>
<dbReference type="EnsemblMetazoa" id="Aqu2.1.15573_001">
    <property type="protein sequence ID" value="Aqu2.1.15573_001"/>
    <property type="gene ID" value="Aqu2.1.15573"/>
</dbReference>
<organism evidence="1">
    <name type="scientific">Amphimedon queenslandica</name>
    <name type="common">Sponge</name>
    <dbReference type="NCBI Taxonomy" id="400682"/>
    <lineage>
        <taxon>Eukaryota</taxon>
        <taxon>Metazoa</taxon>
        <taxon>Porifera</taxon>
        <taxon>Demospongiae</taxon>
        <taxon>Heteroscleromorpha</taxon>
        <taxon>Haplosclerida</taxon>
        <taxon>Niphatidae</taxon>
        <taxon>Amphimedon</taxon>
    </lineage>
</organism>
<reference evidence="1" key="1">
    <citation type="submission" date="2017-05" db="UniProtKB">
        <authorList>
            <consortium name="EnsemblMetazoa"/>
        </authorList>
    </citation>
    <scope>IDENTIFICATION</scope>
</reference>
<sequence>GCNEIKMAPTLANLTCSNIGLISCQDTSSAEKIQENTHKSSSFY</sequence>
<protein>
    <submittedName>
        <fullName evidence="1">Uncharacterized protein</fullName>
    </submittedName>
</protein>
<dbReference type="AlphaFoldDB" id="A0A1X7TLQ8"/>
<accession>A0A1X7TLQ8</accession>
<name>A0A1X7TLQ8_AMPQE</name>
<dbReference type="InParanoid" id="A0A1X7TLQ8"/>
<evidence type="ECO:0000313" key="1">
    <source>
        <dbReference type="EnsemblMetazoa" id="Aqu2.1.15573_001"/>
    </source>
</evidence>